<keyword evidence="3 5" id="KW-0560">Oxidoreductase</keyword>
<dbReference type="SUPFAM" id="SSF52218">
    <property type="entry name" value="Flavoproteins"/>
    <property type="match status" value="1"/>
</dbReference>
<dbReference type="PANTHER" id="PTHR43408">
    <property type="entry name" value="FMN REDUCTASE (NADPH)"/>
    <property type="match status" value="1"/>
</dbReference>
<evidence type="ECO:0000313" key="6">
    <source>
        <dbReference type="Proteomes" id="UP000595691"/>
    </source>
</evidence>
<keyword evidence="1" id="KW-0285">Flavoprotein</keyword>
<dbReference type="PANTHER" id="PTHR43408:SF1">
    <property type="entry name" value="FMN REDUCTASE (NADPH)"/>
    <property type="match status" value="1"/>
</dbReference>
<evidence type="ECO:0000259" key="4">
    <source>
        <dbReference type="Pfam" id="PF03358"/>
    </source>
</evidence>
<proteinExistence type="predicted"/>
<protein>
    <submittedName>
        <fullName evidence="5">NADPH-dependent FMN reductase</fullName>
        <ecNumber evidence="5">1.5.1.38</ecNumber>
    </submittedName>
</protein>
<dbReference type="NCBIfam" id="TIGR03567">
    <property type="entry name" value="FMN_reduc_SsuE"/>
    <property type="match status" value="1"/>
</dbReference>
<name>A0ABX7DXU3_9BACI</name>
<dbReference type="GO" id="GO:0052873">
    <property type="term" value="F:FMN reductase (NADPH) activity"/>
    <property type="evidence" value="ECO:0007669"/>
    <property type="project" value="UniProtKB-EC"/>
</dbReference>
<dbReference type="InterPro" id="IPR005025">
    <property type="entry name" value="FMN_Rdtase-like_dom"/>
</dbReference>
<gene>
    <name evidence="5" type="primary">ssuE</name>
    <name evidence="5" type="ORF">I5776_11760</name>
</gene>
<feature type="domain" description="NADPH-dependent FMN reductase-like" evidence="4">
    <location>
        <begin position="3"/>
        <end position="141"/>
    </location>
</feature>
<dbReference type="RefSeq" id="WP_202776602.1">
    <property type="nucleotide sequence ID" value="NZ_CP065425.1"/>
</dbReference>
<evidence type="ECO:0000256" key="1">
    <source>
        <dbReference type="ARBA" id="ARBA00022630"/>
    </source>
</evidence>
<dbReference type="Proteomes" id="UP000595691">
    <property type="component" value="Chromosome"/>
</dbReference>
<dbReference type="EC" id="1.5.1.38" evidence="5"/>
<evidence type="ECO:0000313" key="5">
    <source>
        <dbReference type="EMBL" id="QQZ07769.1"/>
    </source>
</evidence>
<sequence>MSKVVILCGSPSDKSRTDLVLKHVQFLLEKEGITVAYSSVVDFSPLDLVNSRYDSPDIDHLAQTIINADGVIIGSPVYKASYTGVLKTLIDLLPERILKGKPVFPVMVGGSGAHLLALDYALKPLITTLKGNPLQGIYILDSAIDKSNKRNPLTHIDSIQRLSEQVDGFVKSIKQLKQFTA</sequence>
<dbReference type="InterPro" id="IPR029039">
    <property type="entry name" value="Flavoprotein-like_sf"/>
</dbReference>
<keyword evidence="2" id="KW-0288">FMN</keyword>
<organism evidence="5 6">
    <name type="scientific">Heyndrickxia vini</name>
    <dbReference type="NCBI Taxonomy" id="1476025"/>
    <lineage>
        <taxon>Bacteria</taxon>
        <taxon>Bacillati</taxon>
        <taxon>Bacillota</taxon>
        <taxon>Bacilli</taxon>
        <taxon>Bacillales</taxon>
        <taxon>Bacillaceae</taxon>
        <taxon>Heyndrickxia</taxon>
    </lineage>
</organism>
<dbReference type="InterPro" id="IPR051814">
    <property type="entry name" value="NAD(P)H-dep_FMN_reductase"/>
</dbReference>
<keyword evidence="6" id="KW-1185">Reference proteome</keyword>
<dbReference type="InterPro" id="IPR020048">
    <property type="entry name" value="NADPH-dep_FMN_reduc_SsuE"/>
</dbReference>
<dbReference type="Gene3D" id="3.40.50.360">
    <property type="match status" value="1"/>
</dbReference>
<evidence type="ECO:0000256" key="3">
    <source>
        <dbReference type="ARBA" id="ARBA00023002"/>
    </source>
</evidence>
<dbReference type="EMBL" id="CP065425">
    <property type="protein sequence ID" value="QQZ07769.1"/>
    <property type="molecule type" value="Genomic_DNA"/>
</dbReference>
<evidence type="ECO:0000256" key="2">
    <source>
        <dbReference type="ARBA" id="ARBA00022643"/>
    </source>
</evidence>
<reference evidence="5 6" key="1">
    <citation type="submission" date="2020-11" db="EMBL/GenBank/DDBJ databases">
        <title>Taxonomic evaluation of the Bacillus sporothermodurans group of bacteria based on whole genome sequences.</title>
        <authorList>
            <person name="Fiedler G."/>
            <person name="Herbstmann A.-D."/>
            <person name="Doll E."/>
            <person name="Wenning M."/>
            <person name="Brinks E."/>
            <person name="Kabisch J."/>
            <person name="Breitenwieser F."/>
            <person name="Lappann M."/>
            <person name="Boehnlein C."/>
            <person name="Franz C."/>
        </authorList>
    </citation>
    <scope>NUCLEOTIDE SEQUENCE [LARGE SCALE GENOMIC DNA]</scope>
    <source>
        <strain evidence="5 6">JCM 19841</strain>
    </source>
</reference>
<dbReference type="Pfam" id="PF03358">
    <property type="entry name" value="FMN_red"/>
    <property type="match status" value="1"/>
</dbReference>
<accession>A0ABX7DXU3</accession>